<reference evidence="1 2" key="1">
    <citation type="submission" date="2013-11" db="EMBL/GenBank/DDBJ databases">
        <title>Opisthorchis viverrini - life in the bile duct.</title>
        <authorList>
            <person name="Young N.D."/>
            <person name="Nagarajan N."/>
            <person name="Lin S.J."/>
            <person name="Korhonen P.K."/>
            <person name="Jex A.R."/>
            <person name="Hall R.S."/>
            <person name="Safavi-Hemami H."/>
            <person name="Kaewkong W."/>
            <person name="Bertrand D."/>
            <person name="Gao S."/>
            <person name="Seet Q."/>
            <person name="Wongkham S."/>
            <person name="Teh B.T."/>
            <person name="Wongkham C."/>
            <person name="Intapan P.M."/>
            <person name="Maleewong W."/>
            <person name="Yang X."/>
            <person name="Hu M."/>
            <person name="Wang Z."/>
            <person name="Hofmann A."/>
            <person name="Sternberg P.W."/>
            <person name="Tan P."/>
            <person name="Wang J."/>
            <person name="Gasser R.B."/>
        </authorList>
    </citation>
    <scope>NUCLEOTIDE SEQUENCE [LARGE SCALE GENOMIC DNA]</scope>
</reference>
<dbReference type="EMBL" id="KL596623">
    <property type="protein sequence ID" value="KER33583.1"/>
    <property type="molecule type" value="Genomic_DNA"/>
</dbReference>
<dbReference type="AlphaFoldDB" id="A0A075A1H6"/>
<gene>
    <name evidence="1" type="ORF">T265_00482</name>
</gene>
<name>A0A075A1H6_OPIVI</name>
<dbReference type="CTD" id="20314670"/>
<dbReference type="KEGG" id="ovi:T265_00482"/>
<proteinExistence type="predicted"/>
<dbReference type="GeneID" id="20314670"/>
<dbReference type="RefSeq" id="XP_009162550.1">
    <property type="nucleotide sequence ID" value="XM_009164286.1"/>
</dbReference>
<protein>
    <submittedName>
        <fullName evidence="1">Uncharacterized protein</fullName>
    </submittedName>
</protein>
<accession>A0A075A1H6</accession>
<organism evidence="1 2">
    <name type="scientific">Opisthorchis viverrini</name>
    <name type="common">Southeast Asian liver fluke</name>
    <dbReference type="NCBI Taxonomy" id="6198"/>
    <lineage>
        <taxon>Eukaryota</taxon>
        <taxon>Metazoa</taxon>
        <taxon>Spiralia</taxon>
        <taxon>Lophotrochozoa</taxon>
        <taxon>Platyhelminthes</taxon>
        <taxon>Trematoda</taxon>
        <taxon>Digenea</taxon>
        <taxon>Opisthorchiida</taxon>
        <taxon>Opisthorchiata</taxon>
        <taxon>Opisthorchiidae</taxon>
        <taxon>Opisthorchis</taxon>
    </lineage>
</organism>
<evidence type="ECO:0000313" key="2">
    <source>
        <dbReference type="Proteomes" id="UP000054324"/>
    </source>
</evidence>
<evidence type="ECO:0000313" key="1">
    <source>
        <dbReference type="EMBL" id="KER33583.1"/>
    </source>
</evidence>
<sequence length="88" mass="9704">MLLSSFGQPDSISALLVSSGGVPAMRPKGVTPEPSPTEFEKHTHLQINLVFTEDSIGSLVYVLQLNVPHTGRLMIQLARYSRYRSTFS</sequence>
<dbReference type="Proteomes" id="UP000054324">
    <property type="component" value="Unassembled WGS sequence"/>
</dbReference>
<keyword evidence="2" id="KW-1185">Reference proteome</keyword>